<gene>
    <name evidence="2" type="ORF">ENM88_08865</name>
    <name evidence="1" type="ORF">ENP77_03730</name>
</gene>
<proteinExistence type="predicted"/>
<dbReference type="SUPFAM" id="SSF52467">
    <property type="entry name" value="DHS-like NAD/FAD-binding domain"/>
    <property type="match status" value="1"/>
</dbReference>
<protein>
    <recommendedName>
        <fullName evidence="3">CO dehydrogenase/acetyl-CoA synthase complex subunit epsilon</fullName>
    </recommendedName>
</protein>
<sequence>MNMALEYWLYGDVPPGPVRASVITDVKSIPDIVKRYRSRLLAIGSQLVKLSDLVAQDLVDRVISIGLSLNAWISTSSPAIVKTLDARGIKNYDISFPLELAQRISRRNVELVMLIGYPYAYEWLILNYLKHYEPSVKTLALEPYAQPNATWTLASLPLLMWYKNISNLEELLKKA</sequence>
<dbReference type="AlphaFoldDB" id="A0A7C1TB56"/>
<dbReference type="Pfam" id="PF02552">
    <property type="entry name" value="CO_dh"/>
    <property type="match status" value="1"/>
</dbReference>
<reference evidence="1" key="1">
    <citation type="journal article" date="2020" name="mSystems">
        <title>Genome- and Community-Level Interaction Insights into Carbon Utilization and Element Cycling Functions of Hydrothermarchaeota in Hydrothermal Sediment.</title>
        <authorList>
            <person name="Zhou Z."/>
            <person name="Liu Y."/>
            <person name="Xu W."/>
            <person name="Pan J."/>
            <person name="Luo Z.H."/>
            <person name="Li M."/>
        </authorList>
    </citation>
    <scope>NUCLEOTIDE SEQUENCE [LARGE SCALE GENOMIC DNA]</scope>
    <source>
        <strain evidence="2">SpSt-1125</strain>
        <strain evidence="1">SpSt-25</strain>
    </source>
</reference>
<evidence type="ECO:0000313" key="1">
    <source>
        <dbReference type="EMBL" id="HEB48885.1"/>
    </source>
</evidence>
<dbReference type="InterPro" id="IPR029035">
    <property type="entry name" value="DHS-like_NAD/FAD-binding_dom"/>
</dbReference>
<dbReference type="GO" id="GO:0019385">
    <property type="term" value="P:methanogenesis, from acetate"/>
    <property type="evidence" value="ECO:0007669"/>
    <property type="project" value="InterPro"/>
</dbReference>
<dbReference type="EMBL" id="DRZM01000241">
    <property type="protein sequence ID" value="HHP05834.1"/>
    <property type="molecule type" value="Genomic_DNA"/>
</dbReference>
<comment type="caution">
    <text evidence="1">The sequence shown here is derived from an EMBL/GenBank/DDBJ whole genome shotgun (WGS) entry which is preliminary data.</text>
</comment>
<evidence type="ECO:0000313" key="2">
    <source>
        <dbReference type="EMBL" id="HHP05834.1"/>
    </source>
</evidence>
<organism evidence="1">
    <name type="scientific">Thermofilum pendens</name>
    <dbReference type="NCBI Taxonomy" id="2269"/>
    <lineage>
        <taxon>Archaea</taxon>
        <taxon>Thermoproteota</taxon>
        <taxon>Thermoprotei</taxon>
        <taxon>Thermofilales</taxon>
        <taxon>Thermofilaceae</taxon>
        <taxon>Thermofilum</taxon>
    </lineage>
</organism>
<dbReference type="InterPro" id="IPR003704">
    <property type="entry name" value="CdhB"/>
</dbReference>
<accession>A0A7C1TB56</accession>
<dbReference type="EMBL" id="DSKP01000130">
    <property type="protein sequence ID" value="HEB48885.1"/>
    <property type="molecule type" value="Genomic_DNA"/>
</dbReference>
<name>A0A7C1TB56_THEPE</name>
<evidence type="ECO:0008006" key="3">
    <source>
        <dbReference type="Google" id="ProtNLM"/>
    </source>
</evidence>
<dbReference type="Gene3D" id="3.40.50.1220">
    <property type="entry name" value="TPP-binding domain"/>
    <property type="match status" value="1"/>
</dbReference>